<name>A0A1U8KMP6_GOSHI</name>
<dbReference type="Proteomes" id="UP000818029">
    <property type="component" value="Chromosome A01"/>
</dbReference>
<dbReference type="KEGG" id="ghi:107917436"/>
<evidence type="ECO:0000313" key="1">
    <source>
        <dbReference type="Proteomes" id="UP000818029"/>
    </source>
</evidence>
<proteinExistence type="predicted"/>
<dbReference type="GeneID" id="107917436"/>
<gene>
    <name evidence="2" type="primary">LOC107917436</name>
</gene>
<reference evidence="2" key="2">
    <citation type="submission" date="2025-08" db="UniProtKB">
        <authorList>
            <consortium name="RefSeq"/>
        </authorList>
    </citation>
    <scope>IDENTIFICATION</scope>
</reference>
<sequence length="119" mass="13925">MAPYEALYGRKCRTLFYWTELKESQIHKVDLVKEAEEKVKVIRECLRTASDRHKSYADLKRKEIKFEVSDKVFLKVSPWRKILKFGRKGKSDPSHVIAPTEVEVLPDMTYGEEPVKILA</sequence>
<dbReference type="PANTHER" id="PTHR45835:SF99">
    <property type="entry name" value="CHROMO DOMAIN-CONTAINING PROTEIN-RELATED"/>
    <property type="match status" value="1"/>
</dbReference>
<reference evidence="1" key="1">
    <citation type="journal article" date="2020" name="Nat. Genet.">
        <title>Genomic diversifications of five Gossypium allopolyploid species and their impact on cotton improvement.</title>
        <authorList>
            <person name="Chen Z.J."/>
            <person name="Sreedasyam A."/>
            <person name="Ando A."/>
            <person name="Song Q."/>
            <person name="De Santiago L.M."/>
            <person name="Hulse-Kemp A.M."/>
            <person name="Ding M."/>
            <person name="Ye W."/>
            <person name="Kirkbride R.C."/>
            <person name="Jenkins J."/>
            <person name="Plott C."/>
            <person name="Lovell J."/>
            <person name="Lin Y.M."/>
            <person name="Vaughn R."/>
            <person name="Liu B."/>
            <person name="Simpson S."/>
            <person name="Scheffler B.E."/>
            <person name="Wen L."/>
            <person name="Saski C.A."/>
            <person name="Grover C.E."/>
            <person name="Hu G."/>
            <person name="Conover J.L."/>
            <person name="Carlson J.W."/>
            <person name="Shu S."/>
            <person name="Boston L.B."/>
            <person name="Williams M."/>
            <person name="Peterson D.G."/>
            <person name="McGee K."/>
            <person name="Jones D.C."/>
            <person name="Wendel J.F."/>
            <person name="Stelly D.M."/>
            <person name="Grimwood J."/>
            <person name="Schmutz J."/>
        </authorList>
    </citation>
    <scope>NUCLEOTIDE SEQUENCE [LARGE SCALE GENOMIC DNA]</scope>
    <source>
        <strain evidence="1">cv. TM-1</strain>
    </source>
</reference>
<accession>A0A1U8KMP6</accession>
<protein>
    <recommendedName>
        <fullName evidence="3">Reverse transcriptase domain-containing protein</fullName>
    </recommendedName>
</protein>
<organism evidence="1 2">
    <name type="scientific">Gossypium hirsutum</name>
    <name type="common">Upland cotton</name>
    <name type="synonym">Gossypium mexicanum</name>
    <dbReference type="NCBI Taxonomy" id="3635"/>
    <lineage>
        <taxon>Eukaryota</taxon>
        <taxon>Viridiplantae</taxon>
        <taxon>Streptophyta</taxon>
        <taxon>Embryophyta</taxon>
        <taxon>Tracheophyta</taxon>
        <taxon>Spermatophyta</taxon>
        <taxon>Magnoliopsida</taxon>
        <taxon>eudicotyledons</taxon>
        <taxon>Gunneridae</taxon>
        <taxon>Pentapetalae</taxon>
        <taxon>rosids</taxon>
        <taxon>malvids</taxon>
        <taxon>Malvales</taxon>
        <taxon>Malvaceae</taxon>
        <taxon>Malvoideae</taxon>
        <taxon>Gossypium</taxon>
    </lineage>
</organism>
<keyword evidence="1" id="KW-1185">Reference proteome</keyword>
<dbReference type="PaxDb" id="3635-A0A1U8KMP6"/>
<evidence type="ECO:0000313" key="2">
    <source>
        <dbReference type="RefSeq" id="XP_016702278.1"/>
    </source>
</evidence>
<dbReference type="PANTHER" id="PTHR45835">
    <property type="entry name" value="YALI0A06105P"/>
    <property type="match status" value="1"/>
</dbReference>
<evidence type="ECO:0008006" key="3">
    <source>
        <dbReference type="Google" id="ProtNLM"/>
    </source>
</evidence>
<dbReference type="RefSeq" id="XP_016702278.1">
    <property type="nucleotide sequence ID" value="XM_016846789.1"/>
</dbReference>
<dbReference type="AlphaFoldDB" id="A0A1U8KMP6"/>